<dbReference type="PANTHER" id="PTHR32305:SF15">
    <property type="entry name" value="PROTEIN RHSA-RELATED"/>
    <property type="match status" value="1"/>
</dbReference>
<name>A0ABS2BLB0_9NEIS</name>
<dbReference type="NCBIfam" id="TIGR01643">
    <property type="entry name" value="YD_repeat_2x"/>
    <property type="match status" value="4"/>
</dbReference>
<keyword evidence="5" id="KW-1185">Reference proteome</keyword>
<dbReference type="EMBL" id="JAESND010000005">
    <property type="protein sequence ID" value="MBM3116400.1"/>
    <property type="molecule type" value="Genomic_DNA"/>
</dbReference>
<dbReference type="PANTHER" id="PTHR32305">
    <property type="match status" value="1"/>
</dbReference>
<comment type="caution">
    <text evidence="4">The sequence shown here is derived from an EMBL/GenBank/DDBJ whole genome shotgun (WGS) entry which is preliminary data.</text>
</comment>
<gene>
    <name evidence="4" type="ORF">JMJ54_11200</name>
</gene>
<accession>A0ABS2BLB0</accession>
<dbReference type="InterPro" id="IPR056823">
    <property type="entry name" value="TEN-like_YD-shell"/>
</dbReference>
<feature type="domain" description="Teneurin-like YD-shell" evidence="3">
    <location>
        <begin position="283"/>
        <end position="368"/>
    </location>
</feature>
<dbReference type="InterPro" id="IPR045351">
    <property type="entry name" value="DUF6531"/>
</dbReference>
<dbReference type="InterPro" id="IPR031325">
    <property type="entry name" value="RHS_repeat"/>
</dbReference>
<protein>
    <submittedName>
        <fullName evidence="4">RHS repeat protein</fullName>
    </submittedName>
</protein>
<dbReference type="InterPro" id="IPR050708">
    <property type="entry name" value="T6SS_VgrG/RHS"/>
</dbReference>
<dbReference type="Pfam" id="PF05593">
    <property type="entry name" value="RHS_repeat"/>
    <property type="match status" value="4"/>
</dbReference>
<dbReference type="Pfam" id="PF25023">
    <property type="entry name" value="TEN_YD-shell"/>
    <property type="match status" value="1"/>
</dbReference>
<evidence type="ECO:0000259" key="2">
    <source>
        <dbReference type="Pfam" id="PF20148"/>
    </source>
</evidence>
<proteinExistence type="predicted"/>
<reference evidence="4 5" key="1">
    <citation type="submission" date="2021-01" db="EMBL/GenBank/DDBJ databases">
        <title>Draft Genome Sequence and Polyhydroxyalkanoate Biosynthetic Potential of Jeongeupia naejangsanensis Type Strain DSM 24253.</title>
        <authorList>
            <person name="Turrini P."/>
            <person name="Artuso I."/>
            <person name="Lugli G.A."/>
            <person name="Frangipani E."/>
            <person name="Ventura M."/>
            <person name="Visca P."/>
        </authorList>
    </citation>
    <scope>NUCLEOTIDE SEQUENCE [LARGE SCALE GENOMIC DNA]</scope>
    <source>
        <strain evidence="4 5">DSM 24253</strain>
    </source>
</reference>
<dbReference type="RefSeq" id="WP_203538649.1">
    <property type="nucleotide sequence ID" value="NZ_JAESND010000005.1"/>
</dbReference>
<dbReference type="Pfam" id="PF20148">
    <property type="entry name" value="DUF6531"/>
    <property type="match status" value="1"/>
</dbReference>
<evidence type="ECO:0000313" key="5">
    <source>
        <dbReference type="Proteomes" id="UP000809431"/>
    </source>
</evidence>
<evidence type="ECO:0000256" key="1">
    <source>
        <dbReference type="ARBA" id="ARBA00022737"/>
    </source>
</evidence>
<evidence type="ECO:0000259" key="3">
    <source>
        <dbReference type="Pfam" id="PF25023"/>
    </source>
</evidence>
<dbReference type="Proteomes" id="UP000809431">
    <property type="component" value="Unassembled WGS sequence"/>
</dbReference>
<feature type="domain" description="DUF6531" evidence="2">
    <location>
        <begin position="164"/>
        <end position="244"/>
    </location>
</feature>
<keyword evidence="1" id="KW-0677">Repeat</keyword>
<sequence>MVATRSYPDGTFDYDFNNLQCSGSQIVTWLNTSASGLTPEAALQQNAQLNMSRIVRNQCGSHIVVLHNNFKGSLNDGSPVGSIVFSTANYPLNRTYYDLFKNRLSDGAGAIIPCAVPKPPCPGGLDGADGASCEPAPQDKADFCPVPSSAPGLGQPSGILELCGNPISIGQGSKVQSEVDLTIPGSPALTLVRRYSSVSPFTNIVATLRGLGNRWTHNFDRSVTLTSNQTLSVAVRGDGRILHFKPKAGSTTLWVGDADVTDGLEKTTDGWRYTDPQKVVEVYGAKGKIVSRTFPNGYALSYSYDSDDRLSKVTDSFNRSLTFAYNSKKLLASVADSAGRTVSYEYTTDGTLTKVNYPDQTSRVYNYTDKMIGPSKIPALLTELIDESGTTYAKWSYDDKAMAISSEHAGITDKYAVGYQTTQVGSVYQVNTANVTNPLGAVSQISLQTVQGRQRPTSELRQTDNLTRTQSFDANGNLGSITDFGGRNATFSYDTTRNLETGRTEAAGTPQARTISTEWHASFRLPTKVTEPGRVTTFEYDASGNLLKKSVTADGATRVSSWTYGNYGLVASATDPAGKVTQYGYDAQGNLSTLTNPLGQITRFPRYDALGNVLEMVEANGQTTTFSYDLRQRLLSRTTAGETTSFSYLPTGLLSQVRFADNRTVSYRYDPAHRLIGIDDSRGNRIDYTLDAMGNRLREDRQDPAGTLAASLQQVAAQQSAPNQIAKP</sequence>
<evidence type="ECO:0000313" key="4">
    <source>
        <dbReference type="EMBL" id="MBM3116400.1"/>
    </source>
</evidence>
<dbReference type="InterPro" id="IPR006530">
    <property type="entry name" value="YD"/>
</dbReference>
<dbReference type="Gene3D" id="2.180.10.10">
    <property type="entry name" value="RHS repeat-associated core"/>
    <property type="match status" value="2"/>
</dbReference>
<organism evidence="4 5">
    <name type="scientific">Jeongeupia naejangsanensis</name>
    <dbReference type="NCBI Taxonomy" id="613195"/>
    <lineage>
        <taxon>Bacteria</taxon>
        <taxon>Pseudomonadati</taxon>
        <taxon>Pseudomonadota</taxon>
        <taxon>Betaproteobacteria</taxon>
        <taxon>Neisseriales</taxon>
        <taxon>Chitinibacteraceae</taxon>
        <taxon>Jeongeupia</taxon>
    </lineage>
</organism>